<keyword evidence="2 7" id="KW-0547">Nucleotide-binding</keyword>
<dbReference type="InterPro" id="IPR017441">
    <property type="entry name" value="Protein_kinase_ATP_BS"/>
</dbReference>
<dbReference type="PROSITE" id="PS00107">
    <property type="entry name" value="PROTEIN_KINASE_ATP"/>
    <property type="match status" value="1"/>
</dbReference>
<organism evidence="10 11">
    <name type="scientific">Trypanosoma conorhini</name>
    <dbReference type="NCBI Taxonomy" id="83891"/>
    <lineage>
        <taxon>Eukaryota</taxon>
        <taxon>Discoba</taxon>
        <taxon>Euglenozoa</taxon>
        <taxon>Kinetoplastea</taxon>
        <taxon>Metakinetoplastina</taxon>
        <taxon>Trypanosomatida</taxon>
        <taxon>Trypanosomatidae</taxon>
        <taxon>Trypanosoma</taxon>
    </lineage>
</organism>
<feature type="domain" description="Protein kinase" evidence="9">
    <location>
        <begin position="105"/>
        <end position="405"/>
    </location>
</feature>
<dbReference type="PANTHER" id="PTHR48013">
    <property type="entry name" value="DUAL SPECIFICITY MITOGEN-ACTIVATED PROTEIN KINASE KINASE 5-RELATED"/>
    <property type="match status" value="1"/>
</dbReference>
<dbReference type="PROSITE" id="PS50011">
    <property type="entry name" value="PROTEIN_KINASE_DOM"/>
    <property type="match status" value="1"/>
</dbReference>
<comment type="similarity">
    <text evidence="5">Belongs to the protein kinase superfamily. STE Ser/Thr protein kinase family. MAP kinase kinase subfamily.</text>
</comment>
<dbReference type="Pfam" id="PF00069">
    <property type="entry name" value="Pkinase"/>
    <property type="match status" value="1"/>
</dbReference>
<gene>
    <name evidence="10" type="ORF">Tco025E_06194</name>
</gene>
<evidence type="ECO:0000256" key="1">
    <source>
        <dbReference type="ARBA" id="ARBA00022679"/>
    </source>
</evidence>
<protein>
    <recommendedName>
        <fullName evidence="6">mitogen-activated protein kinase kinase</fullName>
        <ecNumber evidence="6">2.7.12.2</ecNumber>
    </recommendedName>
</protein>
<dbReference type="AlphaFoldDB" id="A0A422P724"/>
<dbReference type="GO" id="GO:0004674">
    <property type="term" value="F:protein serine/threonine kinase activity"/>
    <property type="evidence" value="ECO:0007669"/>
    <property type="project" value="UniProtKB-KW"/>
</dbReference>
<keyword evidence="1 10" id="KW-0808">Transferase</keyword>
<evidence type="ECO:0000256" key="4">
    <source>
        <dbReference type="ARBA" id="ARBA00022840"/>
    </source>
</evidence>
<dbReference type="SUPFAM" id="SSF56112">
    <property type="entry name" value="Protein kinase-like (PK-like)"/>
    <property type="match status" value="1"/>
</dbReference>
<evidence type="ECO:0000256" key="8">
    <source>
        <dbReference type="RuleBase" id="RU000304"/>
    </source>
</evidence>
<dbReference type="Gene3D" id="1.10.510.10">
    <property type="entry name" value="Transferase(Phosphotransferase) domain 1"/>
    <property type="match status" value="1"/>
</dbReference>
<dbReference type="OrthoDB" id="10252354at2759"/>
<sequence>MKGNDGWREVAFEAAVGRLCQLRRQLGARLGSSYKASQEGARSSTRKPTGTEVAELYGSEEAHEGGALFAFVGSDDGNESALPEALDACHAFFKFADQESSVVLTHGYDLLGKGAYSDVYRGTLCVPAVNGVARYDVAVKLSRLHIDSVAEVDRWMRLVQLWQSLAHPCLAYCYYVGFPPLEGDEEDTSVYSAHEIALGGTLDASLKREERFSEDVVRAILLDLLQGLCYLHGEVGVVHNDIKPHNILLVDEASRQVRYKLADFDLSYPITSSSSEMGLTTGPAVDGSGREADELTYGTPPYMSPESCRGLPFLPSNDIWSVGILVYQLSTGRLPWNPLELCVPSMILHGYRRGSSNRFRPMLEEFEKDVCRVYSEQLKDLVRICLAEEVSKRPTAAALLRHPFLRRSEREI</sequence>
<accession>A0A422P724</accession>
<dbReference type="SMART" id="SM00220">
    <property type="entry name" value="S_TKc"/>
    <property type="match status" value="1"/>
</dbReference>
<dbReference type="EMBL" id="MKKU01000402">
    <property type="protein sequence ID" value="RNF13513.1"/>
    <property type="molecule type" value="Genomic_DNA"/>
</dbReference>
<evidence type="ECO:0000256" key="5">
    <source>
        <dbReference type="ARBA" id="ARBA00038035"/>
    </source>
</evidence>
<evidence type="ECO:0000256" key="6">
    <source>
        <dbReference type="ARBA" id="ARBA00038999"/>
    </source>
</evidence>
<dbReference type="PROSITE" id="PS00108">
    <property type="entry name" value="PROTEIN_KINASE_ST"/>
    <property type="match status" value="1"/>
</dbReference>
<evidence type="ECO:0000256" key="3">
    <source>
        <dbReference type="ARBA" id="ARBA00022777"/>
    </source>
</evidence>
<keyword evidence="11" id="KW-1185">Reference proteome</keyword>
<evidence type="ECO:0000313" key="11">
    <source>
        <dbReference type="Proteomes" id="UP000284403"/>
    </source>
</evidence>
<dbReference type="Proteomes" id="UP000284403">
    <property type="component" value="Unassembled WGS sequence"/>
</dbReference>
<dbReference type="InterPro" id="IPR000719">
    <property type="entry name" value="Prot_kinase_dom"/>
</dbReference>
<dbReference type="GO" id="GO:0005524">
    <property type="term" value="F:ATP binding"/>
    <property type="evidence" value="ECO:0007669"/>
    <property type="project" value="UniProtKB-UniRule"/>
</dbReference>
<keyword evidence="4 7" id="KW-0067">ATP-binding</keyword>
<dbReference type="GeneID" id="40319805"/>
<proteinExistence type="inferred from homology"/>
<name>A0A422P724_9TRYP</name>
<keyword evidence="8" id="KW-0723">Serine/threonine-protein kinase</keyword>
<evidence type="ECO:0000256" key="7">
    <source>
        <dbReference type="PROSITE-ProRule" id="PRU10141"/>
    </source>
</evidence>
<comment type="caution">
    <text evidence="10">The sequence shown here is derived from an EMBL/GenBank/DDBJ whole genome shotgun (WGS) entry which is preliminary data.</text>
</comment>
<evidence type="ECO:0000259" key="9">
    <source>
        <dbReference type="PROSITE" id="PS50011"/>
    </source>
</evidence>
<dbReference type="Gene3D" id="3.30.200.20">
    <property type="entry name" value="Phosphorylase Kinase, domain 1"/>
    <property type="match status" value="1"/>
</dbReference>
<dbReference type="RefSeq" id="XP_029226835.1">
    <property type="nucleotide sequence ID" value="XM_029373082.1"/>
</dbReference>
<feature type="binding site" evidence="7">
    <location>
        <position position="140"/>
    </location>
    <ligand>
        <name>ATP</name>
        <dbReference type="ChEBI" id="CHEBI:30616"/>
    </ligand>
</feature>
<dbReference type="InterPro" id="IPR011009">
    <property type="entry name" value="Kinase-like_dom_sf"/>
</dbReference>
<dbReference type="InterPro" id="IPR008271">
    <property type="entry name" value="Ser/Thr_kinase_AS"/>
</dbReference>
<dbReference type="GO" id="GO:0004708">
    <property type="term" value="F:MAP kinase kinase activity"/>
    <property type="evidence" value="ECO:0007669"/>
    <property type="project" value="UniProtKB-EC"/>
</dbReference>
<evidence type="ECO:0000313" key="10">
    <source>
        <dbReference type="EMBL" id="RNF13513.1"/>
    </source>
</evidence>
<dbReference type="EC" id="2.7.12.2" evidence="6"/>
<evidence type="ECO:0000256" key="2">
    <source>
        <dbReference type="ARBA" id="ARBA00022741"/>
    </source>
</evidence>
<dbReference type="PANTHER" id="PTHR48013:SF18">
    <property type="entry name" value="KINASE, PUTATIVE-RELATED"/>
    <property type="match status" value="1"/>
</dbReference>
<keyword evidence="3 10" id="KW-0418">Kinase</keyword>
<reference evidence="10 11" key="1">
    <citation type="journal article" date="2018" name="BMC Genomics">
        <title>Genomic comparison of Trypanosoma conorhini and Trypanosoma rangeli to Trypanosoma cruzi strains of high and low virulence.</title>
        <authorList>
            <person name="Bradwell K.R."/>
            <person name="Koparde V.N."/>
            <person name="Matveyev A.V."/>
            <person name="Serrano M.G."/>
            <person name="Alves J.M."/>
            <person name="Parikh H."/>
            <person name="Huang B."/>
            <person name="Lee V."/>
            <person name="Espinosa-Alvarez O."/>
            <person name="Ortiz P.A."/>
            <person name="Costa-Martins A.G."/>
            <person name="Teixeira M.M."/>
            <person name="Buck G.A."/>
        </authorList>
    </citation>
    <scope>NUCLEOTIDE SEQUENCE [LARGE SCALE GENOMIC DNA]</scope>
    <source>
        <strain evidence="10 11">025E</strain>
    </source>
</reference>